<evidence type="ECO:0000313" key="2">
    <source>
        <dbReference type="Proteomes" id="UP000000211"/>
    </source>
</evidence>
<protein>
    <submittedName>
        <fullName evidence="1">Uncharacterized protein</fullName>
    </submittedName>
</protein>
<reference evidence="1 2" key="1">
    <citation type="journal article" date="2013" name="Genome Announc.">
        <title>Whole Genome Sequencing of Thermus oshimai JL-2 and Thermus thermophilus JL-18, Incomplete Denitrifiers from the United States Great Basin.</title>
        <authorList>
            <person name="Murugapiran S.K."/>
            <person name="Huntemann M."/>
            <person name="Wei C.L."/>
            <person name="Han J."/>
            <person name="Detter J.C."/>
            <person name="Han C.S."/>
            <person name="Erkkila T.H."/>
            <person name="Teshima H."/>
            <person name="Chen A."/>
            <person name="Kyrpides N."/>
            <person name="Mavrommatis K."/>
            <person name="Markowitz V."/>
            <person name="Szeto E."/>
            <person name="Ivanova N."/>
            <person name="Pagani I."/>
            <person name="Lam J."/>
            <person name="McDonald A.I."/>
            <person name="Dodsworth J.A."/>
            <person name="Pati A."/>
            <person name="Goodwin L."/>
            <person name="Peters L."/>
            <person name="Pitluck S."/>
            <person name="Woyke T."/>
            <person name="Hedlund B.P."/>
        </authorList>
    </citation>
    <scope>NUCLEOTIDE SEQUENCE</scope>
    <source>
        <strain evidence="1 2">JL-2</strain>
    </source>
</reference>
<dbReference type="OrthoDB" id="32902at2"/>
<accession>K7R5I2</accession>
<name>K7R5I2_THEOS</name>
<dbReference type="AlphaFoldDB" id="K7R5I2"/>
<organism evidence="1 2">
    <name type="scientific">Thermus oshimai JL-2</name>
    <dbReference type="NCBI Taxonomy" id="751945"/>
    <lineage>
        <taxon>Bacteria</taxon>
        <taxon>Thermotogati</taxon>
        <taxon>Deinococcota</taxon>
        <taxon>Deinococci</taxon>
        <taxon>Thermales</taxon>
        <taxon>Thermaceae</taxon>
        <taxon>Thermus</taxon>
    </lineage>
</organism>
<dbReference type="EMBL" id="CP003249">
    <property type="protein sequence ID" value="AFV76204.1"/>
    <property type="molecule type" value="Genomic_DNA"/>
</dbReference>
<dbReference type="Proteomes" id="UP000000211">
    <property type="component" value="Chromosome"/>
</dbReference>
<dbReference type="eggNOG" id="ENOG5030PZI">
    <property type="taxonomic scope" value="Bacteria"/>
</dbReference>
<evidence type="ECO:0000313" key="1">
    <source>
        <dbReference type="EMBL" id="AFV76204.1"/>
    </source>
</evidence>
<dbReference type="RefSeq" id="WP_016329394.1">
    <property type="nucleotide sequence ID" value="NC_019386.1"/>
</dbReference>
<proteinExistence type="predicted"/>
<gene>
    <name evidence="1" type="ORF">Theos_1161</name>
</gene>
<dbReference type="STRING" id="751945.Theos_1161"/>
<sequence length="125" mass="15256">MLHWDDELDRRIRLEKEGRRLQEAPFRKRIMELEAEIVNLRFRLQQLEEEKRILYWEKREIALGRAFPGPLLEEAKRTLEEAWLDLTLMGSPQAPRVEELIRHLERILNGRNPRRSEREPPRREP</sequence>
<dbReference type="KEGG" id="tos:Theos_1161"/>
<dbReference type="HOGENOM" id="CLU_2119987_0_0_0"/>
<keyword evidence="2" id="KW-1185">Reference proteome</keyword>